<dbReference type="SUPFAM" id="SSF55031">
    <property type="entry name" value="Bacterial exopeptidase dimerisation domain"/>
    <property type="match status" value="1"/>
</dbReference>
<dbReference type="CDD" id="cd08017">
    <property type="entry name" value="M20_IAA_Hyd"/>
    <property type="match status" value="1"/>
</dbReference>
<evidence type="ECO:0000256" key="4">
    <source>
        <dbReference type="ARBA" id="ARBA00022801"/>
    </source>
</evidence>
<protein>
    <submittedName>
        <fullName evidence="12">Uncharacterized protein</fullName>
    </submittedName>
</protein>
<dbReference type="Gene3D" id="3.40.630.10">
    <property type="entry name" value="Zn peptidases"/>
    <property type="match status" value="1"/>
</dbReference>
<reference evidence="12" key="1">
    <citation type="submission" date="2023-03" db="EMBL/GenBank/DDBJ databases">
        <title>Chromosome-scale reference genome and RAD-based genetic map of yellow starthistle (Centaurea solstitialis) reveal putative structural variation and QTLs associated with invader traits.</title>
        <authorList>
            <person name="Reatini B."/>
            <person name="Cang F.A."/>
            <person name="Jiang Q."/>
            <person name="Mckibben M.T.W."/>
            <person name="Barker M.S."/>
            <person name="Rieseberg L.H."/>
            <person name="Dlugosch K.M."/>
        </authorList>
    </citation>
    <scope>NUCLEOTIDE SEQUENCE</scope>
    <source>
        <strain evidence="12">CAN-66</strain>
        <tissue evidence="12">Leaf</tissue>
    </source>
</reference>
<evidence type="ECO:0000259" key="9">
    <source>
        <dbReference type="Pfam" id="PF07727"/>
    </source>
</evidence>
<evidence type="ECO:0000259" key="11">
    <source>
        <dbReference type="Pfam" id="PF25597"/>
    </source>
</evidence>
<dbReference type="InterPro" id="IPR036397">
    <property type="entry name" value="RNaseH_sf"/>
</dbReference>
<dbReference type="InterPro" id="IPR054722">
    <property type="entry name" value="PolX-like_BBD"/>
</dbReference>
<dbReference type="GO" id="GO:0005783">
    <property type="term" value="C:endoplasmic reticulum"/>
    <property type="evidence" value="ECO:0007669"/>
    <property type="project" value="TreeGrafter"/>
</dbReference>
<feature type="region of interest" description="Disordered" evidence="6">
    <location>
        <begin position="767"/>
        <end position="895"/>
    </location>
</feature>
<feature type="signal peptide" evidence="7">
    <location>
        <begin position="1"/>
        <end position="22"/>
    </location>
</feature>
<feature type="compositionally biased region" description="Low complexity" evidence="6">
    <location>
        <begin position="1243"/>
        <end position="1252"/>
    </location>
</feature>
<evidence type="ECO:0000256" key="5">
    <source>
        <dbReference type="ARBA" id="ARBA00023211"/>
    </source>
</evidence>
<feature type="domain" description="Reverse transcriptase Ty1/copia-type" evidence="9">
    <location>
        <begin position="1349"/>
        <end position="1592"/>
    </location>
</feature>
<feature type="region of interest" description="Disordered" evidence="6">
    <location>
        <begin position="1237"/>
        <end position="1301"/>
    </location>
</feature>
<dbReference type="PANTHER" id="PTHR11014">
    <property type="entry name" value="PEPTIDASE M20 FAMILY MEMBER"/>
    <property type="match status" value="1"/>
</dbReference>
<dbReference type="InterPro" id="IPR036264">
    <property type="entry name" value="Bact_exopeptidase_dim_dom"/>
</dbReference>
<dbReference type="SUPFAM" id="SSF53098">
    <property type="entry name" value="Ribonuclease H-like"/>
    <property type="match status" value="1"/>
</dbReference>
<keyword evidence="4" id="KW-0378">Hydrolase</keyword>
<dbReference type="Pfam" id="PF07687">
    <property type="entry name" value="M20_dimer"/>
    <property type="match status" value="1"/>
</dbReference>
<dbReference type="FunFam" id="3.30.70.360:FF:000001">
    <property type="entry name" value="N-acetyldiaminopimelate deacetylase"/>
    <property type="match status" value="1"/>
</dbReference>
<name>A0AA38SM62_9ASTR</name>
<feature type="domain" description="Retroviral polymerase SH3-like" evidence="11">
    <location>
        <begin position="1157"/>
        <end position="1217"/>
    </location>
</feature>
<dbReference type="Pfam" id="PF07727">
    <property type="entry name" value="RVT_2"/>
    <property type="match status" value="1"/>
</dbReference>
<dbReference type="Gene3D" id="3.30.70.360">
    <property type="match status" value="1"/>
</dbReference>
<feature type="compositionally biased region" description="Polar residues" evidence="6">
    <location>
        <begin position="815"/>
        <end position="827"/>
    </location>
</feature>
<dbReference type="Pfam" id="PF22936">
    <property type="entry name" value="Pol_BBD"/>
    <property type="match status" value="1"/>
</dbReference>
<dbReference type="InterPro" id="IPR043502">
    <property type="entry name" value="DNA/RNA_pol_sf"/>
</dbReference>
<dbReference type="InterPro" id="IPR017439">
    <property type="entry name" value="Amidohydrolase"/>
</dbReference>
<dbReference type="Proteomes" id="UP001172457">
    <property type="component" value="Chromosome 7"/>
</dbReference>
<evidence type="ECO:0000256" key="7">
    <source>
        <dbReference type="SAM" id="SignalP"/>
    </source>
</evidence>
<dbReference type="SUPFAM" id="SSF53187">
    <property type="entry name" value="Zn-dependent exopeptidases"/>
    <property type="match status" value="1"/>
</dbReference>
<feature type="chain" id="PRO_5041214342" evidence="7">
    <location>
        <begin position="23"/>
        <end position="1837"/>
    </location>
</feature>
<dbReference type="SUPFAM" id="SSF56672">
    <property type="entry name" value="DNA/RNA polymerases"/>
    <property type="match status" value="1"/>
</dbReference>
<keyword evidence="3" id="KW-0064">Aspartyl protease</keyword>
<dbReference type="InterPro" id="IPR012337">
    <property type="entry name" value="RNaseH-like_sf"/>
</dbReference>
<gene>
    <name evidence="12" type="ORF">OSB04_027919</name>
</gene>
<dbReference type="Pfam" id="PF14223">
    <property type="entry name" value="Retrotran_gag_2"/>
    <property type="match status" value="1"/>
</dbReference>
<dbReference type="GO" id="GO:0004190">
    <property type="term" value="F:aspartic-type endopeptidase activity"/>
    <property type="evidence" value="ECO:0007669"/>
    <property type="project" value="UniProtKB-KW"/>
</dbReference>
<evidence type="ECO:0000256" key="2">
    <source>
        <dbReference type="ARBA" id="ARBA00022729"/>
    </source>
</evidence>
<dbReference type="EMBL" id="JARYMX010000007">
    <property type="protein sequence ID" value="KAJ9541413.1"/>
    <property type="molecule type" value="Genomic_DNA"/>
</dbReference>
<feature type="compositionally biased region" description="Basic and acidic residues" evidence="6">
    <location>
        <begin position="1253"/>
        <end position="1262"/>
    </location>
</feature>
<dbReference type="GO" id="GO:0010179">
    <property type="term" value="F:IAA-Ala conjugate hydrolase activity"/>
    <property type="evidence" value="ECO:0007669"/>
    <property type="project" value="TreeGrafter"/>
</dbReference>
<dbReference type="InterPro" id="IPR057670">
    <property type="entry name" value="SH3_retrovirus"/>
</dbReference>
<dbReference type="Pfam" id="PF25597">
    <property type="entry name" value="SH3_retrovirus"/>
    <property type="match status" value="1"/>
</dbReference>
<keyword evidence="3" id="KW-0645">Protease</keyword>
<keyword evidence="13" id="KW-1185">Reference proteome</keyword>
<evidence type="ECO:0000259" key="8">
    <source>
        <dbReference type="Pfam" id="PF07687"/>
    </source>
</evidence>
<organism evidence="12 13">
    <name type="scientific">Centaurea solstitialis</name>
    <name type="common">yellow star-thistle</name>
    <dbReference type="NCBI Taxonomy" id="347529"/>
    <lineage>
        <taxon>Eukaryota</taxon>
        <taxon>Viridiplantae</taxon>
        <taxon>Streptophyta</taxon>
        <taxon>Embryophyta</taxon>
        <taxon>Tracheophyta</taxon>
        <taxon>Spermatophyta</taxon>
        <taxon>Magnoliopsida</taxon>
        <taxon>eudicotyledons</taxon>
        <taxon>Gunneridae</taxon>
        <taxon>Pentapetalae</taxon>
        <taxon>asterids</taxon>
        <taxon>campanulids</taxon>
        <taxon>Asterales</taxon>
        <taxon>Asteraceae</taxon>
        <taxon>Carduoideae</taxon>
        <taxon>Cardueae</taxon>
        <taxon>Centaureinae</taxon>
        <taxon>Centaurea</taxon>
    </lineage>
</organism>
<accession>A0AA38SM62</accession>
<dbReference type="GO" id="GO:0003676">
    <property type="term" value="F:nucleic acid binding"/>
    <property type="evidence" value="ECO:0007669"/>
    <property type="project" value="InterPro"/>
</dbReference>
<feature type="compositionally biased region" description="Polar residues" evidence="6">
    <location>
        <begin position="837"/>
        <end position="847"/>
    </location>
</feature>
<evidence type="ECO:0000259" key="10">
    <source>
        <dbReference type="Pfam" id="PF22936"/>
    </source>
</evidence>
<dbReference type="PANTHER" id="PTHR11014:SF108">
    <property type="entry name" value="IAA-AMINO ACID HYDROLASE ILR1"/>
    <property type="match status" value="1"/>
</dbReference>
<evidence type="ECO:0000256" key="1">
    <source>
        <dbReference type="ARBA" id="ARBA00006153"/>
    </source>
</evidence>
<dbReference type="InterPro" id="IPR011650">
    <property type="entry name" value="Peptidase_M20_dimer"/>
</dbReference>
<dbReference type="InterPro" id="IPR002933">
    <property type="entry name" value="Peptidase_M20"/>
</dbReference>
<evidence type="ECO:0000313" key="13">
    <source>
        <dbReference type="Proteomes" id="UP001172457"/>
    </source>
</evidence>
<feature type="domain" description="Retrovirus-related Pol polyprotein from transposon TNT 1-94-like beta-barrel" evidence="10">
    <location>
        <begin position="931"/>
        <end position="1013"/>
    </location>
</feature>
<dbReference type="NCBIfam" id="TIGR01891">
    <property type="entry name" value="amidohydrolases"/>
    <property type="match status" value="1"/>
</dbReference>
<dbReference type="Pfam" id="PF01546">
    <property type="entry name" value="Peptidase_M20"/>
    <property type="match status" value="1"/>
</dbReference>
<dbReference type="Gene3D" id="3.30.420.10">
    <property type="entry name" value="Ribonuclease H-like superfamily/Ribonuclease H"/>
    <property type="match status" value="1"/>
</dbReference>
<comment type="caution">
    <text evidence="12">The sequence shown here is derived from an EMBL/GenBank/DDBJ whole genome shotgun (WGS) entry which is preliminary data.</text>
</comment>
<comment type="similarity">
    <text evidence="1">Belongs to the peptidase M20 family.</text>
</comment>
<sequence length="1837" mass="203300">MKFLISAVVILHSAVFFTSLWAFQPAIPLLTPEVVGPLGRQLLATAKSPEFFNWVRDIRRKIHAHPELGFQEYKTSELIRAELDNLGIEYTWPVAGTGVVATIGSGEQPFFALRADMDALPLQELVDWEHRSKVAGKMHACGHDSHVAMLLGAAKLLQARRHELKGTVKLVFQPGEEGYAGAYHMLKHSALDNIKAAFGVHVLPQYPVGVVASRPGPVLAGSGRFTATIKGVGGHAAAPHLSKDPILAASMAVVAVQQIVSRETDPLESRVVTIGHITGGQADNVIPESVKFGGTYRSLSSKGLIDTKKRIKQVIELQAAVHGCTAEFDFMEETPLPYPVTENDKGMYEHAKTVAEIIFGKPNVHLMPVTMGGEDFSFFTQKMPATMFVIGTKNKSHDSAHGLHSPFFVIDEEALPIGSVFHAAMAISYLDGHGGSDGGGGATNRDELITFSPFISTQDFPKLAGRVQLYVVSGRSGLVGLSNVFEWNVLSKEFDFEGIGNEILLVVVVAIGGGGGGGLKWWWPSEVLVNGGRWWSWCPMAMARGGGGGRWRWPESFRLPFRSPPSRPSPFSISIAALNPNFTIHSRLLQPPAAASLSGDLEIPSSSPPVISTAYHHHIPPFLYSFSRWLLLILPTHPTKLTALLQTVLKKDATALQVWTTLENLFRENKDARCMQLDTELRNIVMGDLSVNAYCTKVKSLADLVANLDPASAIPDKHLVMYTVNGLSPKYESVANIIRYRSPLPSFTETRSMLLLEEQRMNTLRIPPIVPHSDHSSSPHALLSGQPAPSRNPSRRNDRRRTDQQSNRRRSQNPGSGFTTGSHFVPQQPSPPGPVFSSRNHSGNQPSGWVYFPPATDAGYRQQVTRSPAPSSSPGLLGAAPSSHPQAHITGPLTPNFAASPPWAWTTPDQPTALPELFSSMSLNEPPSNGWFMDTGATDHVHANAGILSHSLHNHATNPSFLSVGDGYKMPVLTTGHSHLSLPNTTHSFLLNNVLITPNIIKNLISVRKFTRHNHVSIEFDAFGFSVKDYKTRRPLLRCDSSGPLYPVTSATPQVFVSSSRSVWHQRLGHPNDQFRFSCPHTSQQNGKSERMLRTINNIIRTLLFHSHLPPQFWVEALHMATHLLNITPSTSIDNDTPHYRLFHKHPSYAHLRVFGCLCYPLLTTPHKLSPRTLPCVFLGYPSHHRGFRCFDLASRKVIISRHVKFDETVFPFQSDHPTTSSSYSFLDDYSEPSPLLRSILHPPRSSSSCRDPPTHHEHDDTNVPPPPASISQPPTDPTTSSSTPLPSPIPSSAHPMQTRAKSGIVKPIHRLNLHTTTISPIPRSHVQASQDPNWLKAMTDDYHALMSNGTWTLVPRPFGVNVVRSMWLFRHKYNADGSLARYKARLVANGRSQQPGIDCDETFSPVVKPATIRTVLSLAVSRRWPIHQLDVKNAFLHGDLQETVYMHQPPGFRDPHHPDHVCHLQRSLYGLKQAPRAWFHRFAQFVVRLGFTNSRSDSSLFIYQSHLGMAYLLLYVDDIILTASSDDLLRRIITQLGHEFAMTDLGAINYFLGISAVRSPTGLFLSQQKYALDLLQRANMLNCKPVRTPAETATKLESSGNPVEDPTLYRSLAGGLQYLTFTRPDIAFAVQQICLYMHDPREPHFNALKRILRYIRGTISHGLQIHVSSSERLIAYSDADWGGCPVTRRSTSGYCVFLGDNLISWSSKRQGVTSRSSAEAEYRGVANAVAETSWVRNLLLELRCPPRHATIVYCDNVSAIFMSVNPVQHQRTKHIEMDIHFVRDKVATGHVRVLHVPSSAQYADIFTKGIPSSLFHEFRDSLNVCAPHHAQTEGGC</sequence>
<dbReference type="GO" id="GO:0009850">
    <property type="term" value="P:auxin metabolic process"/>
    <property type="evidence" value="ECO:0007669"/>
    <property type="project" value="InterPro"/>
</dbReference>
<evidence type="ECO:0000313" key="12">
    <source>
        <dbReference type="EMBL" id="KAJ9541413.1"/>
    </source>
</evidence>
<dbReference type="CDD" id="cd09272">
    <property type="entry name" value="RNase_HI_RT_Ty1"/>
    <property type="match status" value="1"/>
</dbReference>
<keyword evidence="5" id="KW-0464">Manganese</keyword>
<dbReference type="InterPro" id="IPR044757">
    <property type="entry name" value="ILR1-like_Hyd"/>
</dbReference>
<evidence type="ECO:0000256" key="6">
    <source>
        <dbReference type="SAM" id="MobiDB-lite"/>
    </source>
</evidence>
<dbReference type="InterPro" id="IPR013103">
    <property type="entry name" value="RVT_2"/>
</dbReference>
<keyword evidence="2 7" id="KW-0732">Signal</keyword>
<proteinExistence type="inferred from homology"/>
<evidence type="ECO:0000256" key="3">
    <source>
        <dbReference type="ARBA" id="ARBA00022750"/>
    </source>
</evidence>
<feature type="compositionally biased region" description="Low complexity" evidence="6">
    <location>
        <begin position="1270"/>
        <end position="1285"/>
    </location>
</feature>
<feature type="compositionally biased region" description="Low complexity" evidence="6">
    <location>
        <begin position="867"/>
        <end position="883"/>
    </location>
</feature>
<feature type="domain" description="Peptidase M20 dimerisation" evidence="8">
    <location>
        <begin position="221"/>
        <end position="316"/>
    </location>
</feature>